<gene>
    <name evidence="2" type="ORF">BO94DRAFT_119358</name>
</gene>
<accession>A0A317WBD8</accession>
<sequence>MFILGCGNTLFTFSSFRPGQCSAFVFLIKLCFSVLPIHSLSCALCPSGPPQFALKDRPGEMDGYHWSMRVSLPPPAQKTSSFVRMPALPSQARTGPRQWLERGQLSSTDNSVDSLAYFHEP</sequence>
<keyword evidence="3" id="KW-1185">Reference proteome</keyword>
<evidence type="ECO:0000256" key="1">
    <source>
        <dbReference type="SAM" id="MobiDB-lite"/>
    </source>
</evidence>
<evidence type="ECO:0000313" key="3">
    <source>
        <dbReference type="Proteomes" id="UP000246702"/>
    </source>
</evidence>
<reference evidence="2 3" key="1">
    <citation type="submission" date="2016-12" db="EMBL/GenBank/DDBJ databases">
        <title>The genomes of Aspergillus section Nigri reveals drivers in fungal speciation.</title>
        <authorList>
            <consortium name="DOE Joint Genome Institute"/>
            <person name="Vesth T.C."/>
            <person name="Nybo J."/>
            <person name="Theobald S."/>
            <person name="Brandl J."/>
            <person name="Frisvad J.C."/>
            <person name="Nielsen K.F."/>
            <person name="Lyhne E.K."/>
            <person name="Kogle M.E."/>
            <person name="Kuo A."/>
            <person name="Riley R."/>
            <person name="Clum A."/>
            <person name="Nolan M."/>
            <person name="Lipzen A."/>
            <person name="Salamov A."/>
            <person name="Henrissat B."/>
            <person name="Wiebenga A."/>
            <person name="De Vries R.P."/>
            <person name="Grigoriev I.V."/>
            <person name="Mortensen U.H."/>
            <person name="Andersen M.R."/>
            <person name="Baker S.E."/>
        </authorList>
    </citation>
    <scope>NUCLEOTIDE SEQUENCE [LARGE SCALE GENOMIC DNA]</scope>
    <source>
        <strain evidence="2 3">CBS 115572</strain>
    </source>
</reference>
<name>A0A317WBD8_9EURO</name>
<dbReference type="AlphaFoldDB" id="A0A317WBD8"/>
<organism evidence="2 3">
    <name type="scientific">Aspergillus sclerotioniger CBS 115572</name>
    <dbReference type="NCBI Taxonomy" id="1450535"/>
    <lineage>
        <taxon>Eukaryota</taxon>
        <taxon>Fungi</taxon>
        <taxon>Dikarya</taxon>
        <taxon>Ascomycota</taxon>
        <taxon>Pezizomycotina</taxon>
        <taxon>Eurotiomycetes</taxon>
        <taxon>Eurotiomycetidae</taxon>
        <taxon>Eurotiales</taxon>
        <taxon>Aspergillaceae</taxon>
        <taxon>Aspergillus</taxon>
        <taxon>Aspergillus subgen. Circumdati</taxon>
    </lineage>
</organism>
<dbReference type="EMBL" id="MSFK01000019">
    <property type="protein sequence ID" value="PWY83131.1"/>
    <property type="molecule type" value="Genomic_DNA"/>
</dbReference>
<feature type="region of interest" description="Disordered" evidence="1">
    <location>
        <begin position="76"/>
        <end position="107"/>
    </location>
</feature>
<dbReference type="Proteomes" id="UP000246702">
    <property type="component" value="Unassembled WGS sequence"/>
</dbReference>
<proteinExistence type="predicted"/>
<comment type="caution">
    <text evidence="2">The sequence shown here is derived from an EMBL/GenBank/DDBJ whole genome shotgun (WGS) entry which is preliminary data.</text>
</comment>
<dbReference type="GeneID" id="37107709"/>
<dbReference type="RefSeq" id="XP_025465916.1">
    <property type="nucleotide sequence ID" value="XM_025605566.1"/>
</dbReference>
<protein>
    <submittedName>
        <fullName evidence="2">Uncharacterized protein</fullName>
    </submittedName>
</protein>
<evidence type="ECO:0000313" key="2">
    <source>
        <dbReference type="EMBL" id="PWY83131.1"/>
    </source>
</evidence>